<dbReference type="InterPro" id="IPR051122">
    <property type="entry name" value="SDR_DHRS6-like"/>
</dbReference>
<dbReference type="AlphaFoldDB" id="A0A1I1S4P1"/>
<protein>
    <submittedName>
        <fullName evidence="3">NAD(P)-dependent dehydrogenase, short-chain alcohol dehydrogenase family</fullName>
    </submittedName>
</protein>
<evidence type="ECO:0000256" key="2">
    <source>
        <dbReference type="ARBA" id="ARBA00023002"/>
    </source>
</evidence>
<dbReference type="PRINTS" id="PR00081">
    <property type="entry name" value="GDHRDH"/>
</dbReference>
<dbReference type="RefSeq" id="WP_093500983.1">
    <property type="nucleotide sequence ID" value="NZ_BSSG01000001.1"/>
</dbReference>
<proteinExistence type="inferred from homology"/>
<keyword evidence="2" id="KW-0560">Oxidoreductase</keyword>
<accession>A0A1I1S4P1</accession>
<keyword evidence="4" id="KW-1185">Reference proteome</keyword>
<dbReference type="CDD" id="cd05233">
    <property type="entry name" value="SDR_c"/>
    <property type="match status" value="1"/>
</dbReference>
<dbReference type="EMBL" id="FOMO01000001">
    <property type="protein sequence ID" value="SFD41554.1"/>
    <property type="molecule type" value="Genomic_DNA"/>
</dbReference>
<dbReference type="InterPro" id="IPR002347">
    <property type="entry name" value="SDR_fam"/>
</dbReference>
<dbReference type="Pfam" id="PF13561">
    <property type="entry name" value="adh_short_C2"/>
    <property type="match status" value="1"/>
</dbReference>
<sequence>MSEDSRCALVTGVSSGIGEAIALRLLEDGWQVIGMSRRAPSLQHPNLSFVAADLADNASLAGALGDIPALDAIVHAAGFMRTAPLGELRDEDGAAMWQVHVSAATQLVNGLIGRLRAPGRIVLVGSRTMNGAAGRSQYAATKAALIGLVRSWAIELAPKGVTVNLVAPGATETPMLIDPARQGTPPRKPPIGRFIQPREVAAMTGFLLGPDAGAITGQQLVICGGASL</sequence>
<dbReference type="PANTHER" id="PTHR43477">
    <property type="entry name" value="DIHYDROANTICAPSIN 7-DEHYDROGENASE"/>
    <property type="match status" value="1"/>
</dbReference>
<evidence type="ECO:0000256" key="1">
    <source>
        <dbReference type="ARBA" id="ARBA00006484"/>
    </source>
</evidence>
<evidence type="ECO:0000313" key="4">
    <source>
        <dbReference type="Proteomes" id="UP000243950"/>
    </source>
</evidence>
<dbReference type="PANTHER" id="PTHR43477:SF1">
    <property type="entry name" value="DIHYDROANTICAPSIN 7-DEHYDROGENASE"/>
    <property type="match status" value="1"/>
</dbReference>
<dbReference type="GO" id="GO:0016491">
    <property type="term" value="F:oxidoreductase activity"/>
    <property type="evidence" value="ECO:0007669"/>
    <property type="project" value="UniProtKB-KW"/>
</dbReference>
<dbReference type="InterPro" id="IPR036291">
    <property type="entry name" value="NAD(P)-bd_dom_sf"/>
</dbReference>
<evidence type="ECO:0000313" key="3">
    <source>
        <dbReference type="EMBL" id="SFD41554.1"/>
    </source>
</evidence>
<dbReference type="SUPFAM" id="SSF51735">
    <property type="entry name" value="NAD(P)-binding Rossmann-fold domains"/>
    <property type="match status" value="1"/>
</dbReference>
<dbReference type="PRINTS" id="PR00080">
    <property type="entry name" value="SDRFAMILY"/>
</dbReference>
<reference evidence="4" key="1">
    <citation type="submission" date="2016-10" db="EMBL/GenBank/DDBJ databases">
        <authorList>
            <person name="Varghese N."/>
            <person name="Submissions S."/>
        </authorList>
    </citation>
    <scope>NUCLEOTIDE SEQUENCE [LARGE SCALE GENOMIC DNA]</scope>
    <source>
        <strain evidence="4">JCM 2783</strain>
    </source>
</reference>
<dbReference type="Proteomes" id="UP000243950">
    <property type="component" value="Unassembled WGS sequence"/>
</dbReference>
<organism evidence="3 4">
    <name type="scientific">Pseudomonas straminea</name>
    <dbReference type="NCBI Taxonomy" id="47882"/>
    <lineage>
        <taxon>Bacteria</taxon>
        <taxon>Pseudomonadati</taxon>
        <taxon>Pseudomonadota</taxon>
        <taxon>Gammaproteobacteria</taxon>
        <taxon>Pseudomonadales</taxon>
        <taxon>Pseudomonadaceae</taxon>
        <taxon>Phytopseudomonas</taxon>
    </lineage>
</organism>
<name>A0A1I1S4P1_PSEOC</name>
<dbReference type="Gene3D" id="3.40.50.720">
    <property type="entry name" value="NAD(P)-binding Rossmann-like Domain"/>
    <property type="match status" value="1"/>
</dbReference>
<gene>
    <name evidence="3" type="ORF">SAMN05216372_101718</name>
</gene>
<comment type="similarity">
    <text evidence="1">Belongs to the short-chain dehydrogenases/reductases (SDR) family.</text>
</comment>